<dbReference type="InterPro" id="IPR050490">
    <property type="entry name" value="Bact_solute-bd_prot1"/>
</dbReference>
<keyword evidence="3" id="KW-0813">Transport</keyword>
<evidence type="ECO:0000256" key="2">
    <source>
        <dbReference type="ARBA" id="ARBA00008520"/>
    </source>
</evidence>
<evidence type="ECO:0000256" key="4">
    <source>
        <dbReference type="ARBA" id="ARBA00022729"/>
    </source>
</evidence>
<evidence type="ECO:0000313" key="6">
    <source>
        <dbReference type="Proteomes" id="UP000261905"/>
    </source>
</evidence>
<dbReference type="GO" id="GO:0030313">
    <property type="term" value="C:cell envelope"/>
    <property type="evidence" value="ECO:0007669"/>
    <property type="project" value="UniProtKB-SubCell"/>
</dbReference>
<reference evidence="5 6" key="1">
    <citation type="submission" date="2018-08" db="EMBL/GenBank/DDBJ databases">
        <title>Paenibacillus sp. M4BSY-1, whole genome shotgun sequence.</title>
        <authorList>
            <person name="Tuo L."/>
        </authorList>
    </citation>
    <scope>NUCLEOTIDE SEQUENCE [LARGE SCALE GENOMIC DNA]</scope>
    <source>
        <strain evidence="5 6">M4BSY-1</strain>
    </source>
</reference>
<evidence type="ECO:0000256" key="3">
    <source>
        <dbReference type="ARBA" id="ARBA00022448"/>
    </source>
</evidence>
<evidence type="ECO:0000313" key="5">
    <source>
        <dbReference type="EMBL" id="REK76112.1"/>
    </source>
</evidence>
<dbReference type="AlphaFoldDB" id="A0A371PIR9"/>
<keyword evidence="6" id="KW-1185">Reference proteome</keyword>
<comment type="subcellular location">
    <subcellularLocation>
        <location evidence="1">Cell envelope</location>
    </subcellularLocation>
</comment>
<dbReference type="SUPFAM" id="SSF53850">
    <property type="entry name" value="Periplasmic binding protein-like II"/>
    <property type="match status" value="1"/>
</dbReference>
<proteinExistence type="inferred from homology"/>
<dbReference type="Pfam" id="PF01547">
    <property type="entry name" value="SBP_bac_1"/>
    <property type="match status" value="1"/>
</dbReference>
<sequence>MRKLAYWIPVLLMVTLLSQGCTTKGIGKQEQKSITLKIMGQTDLIERYKPMLEEKFPHIRYDIFDPMVKLNANKIPVAGWNEQIGKMIEEEEVDLYLNYTPNEYIQDFPVMDLAPLLDRDRIVLNEIQHILADSAIRKDGKLLQLSPTFNRDMLFINQKLFRDLGVPEPHSPLTWEEFRAVATSLQAKDANVNGYYMMNQPWMMPFFWTAEHIMGWKQIQDGQLQITGPEWRQLFEQLYEDIMEDAFENAGANPNRDPQQTAMYIAPAAYVYQMIGEQRSPEDWTIAELPRDPSHTQMTPFLDTNAFSIHADSSYAEDAWAIVSYLLSEEAAKRITEDAIAYGFVTYPELISIGDYPIEPIIDTNGTPWTPSSETLTDEANRSLMTSFQGNFEAVAKGSITFDAAWETIEKHVRELNANPESFAQ</sequence>
<dbReference type="Gene3D" id="3.40.190.10">
    <property type="entry name" value="Periplasmic binding protein-like II"/>
    <property type="match status" value="1"/>
</dbReference>
<dbReference type="PANTHER" id="PTHR43649:SF31">
    <property type="entry name" value="SN-GLYCEROL-3-PHOSPHATE-BINDING PERIPLASMIC PROTEIN UGPB"/>
    <property type="match status" value="1"/>
</dbReference>
<keyword evidence="4" id="KW-0732">Signal</keyword>
<name>A0A371PIR9_9BACL</name>
<dbReference type="RefSeq" id="WP_116042821.1">
    <property type="nucleotide sequence ID" value="NZ_QUBQ01000001.1"/>
</dbReference>
<evidence type="ECO:0000256" key="1">
    <source>
        <dbReference type="ARBA" id="ARBA00004196"/>
    </source>
</evidence>
<dbReference type="OrthoDB" id="7918484at2"/>
<protein>
    <submittedName>
        <fullName evidence="5">Extracellular solute-binding protein</fullName>
    </submittedName>
</protein>
<dbReference type="EMBL" id="QUBQ01000001">
    <property type="protein sequence ID" value="REK76112.1"/>
    <property type="molecule type" value="Genomic_DNA"/>
</dbReference>
<organism evidence="5 6">
    <name type="scientific">Paenibacillus paeoniae</name>
    <dbReference type="NCBI Taxonomy" id="2292705"/>
    <lineage>
        <taxon>Bacteria</taxon>
        <taxon>Bacillati</taxon>
        <taxon>Bacillota</taxon>
        <taxon>Bacilli</taxon>
        <taxon>Bacillales</taxon>
        <taxon>Paenibacillaceae</taxon>
        <taxon>Paenibacillus</taxon>
    </lineage>
</organism>
<dbReference type="PANTHER" id="PTHR43649">
    <property type="entry name" value="ARABINOSE-BINDING PROTEIN-RELATED"/>
    <property type="match status" value="1"/>
</dbReference>
<dbReference type="Proteomes" id="UP000261905">
    <property type="component" value="Unassembled WGS sequence"/>
</dbReference>
<dbReference type="PROSITE" id="PS51257">
    <property type="entry name" value="PROKAR_LIPOPROTEIN"/>
    <property type="match status" value="1"/>
</dbReference>
<dbReference type="InterPro" id="IPR006059">
    <property type="entry name" value="SBP"/>
</dbReference>
<accession>A0A371PIR9</accession>
<gene>
    <name evidence="5" type="ORF">DX130_03345</name>
</gene>
<comment type="similarity">
    <text evidence="2">Belongs to the bacterial solute-binding protein 1 family.</text>
</comment>
<comment type="caution">
    <text evidence="5">The sequence shown here is derived from an EMBL/GenBank/DDBJ whole genome shotgun (WGS) entry which is preliminary data.</text>
</comment>